<keyword evidence="1" id="KW-1133">Transmembrane helix</keyword>
<name>A0A1F6VQA0_9BACT</name>
<comment type="caution">
    <text evidence="2">The sequence shown here is derived from an EMBL/GenBank/DDBJ whole genome shotgun (WGS) entry which is preliminary data.</text>
</comment>
<dbReference type="Pfam" id="PF07963">
    <property type="entry name" value="N_methyl"/>
    <property type="match status" value="1"/>
</dbReference>
<evidence type="ECO:0000256" key="1">
    <source>
        <dbReference type="SAM" id="Phobius"/>
    </source>
</evidence>
<gene>
    <name evidence="2" type="ORF">A3J61_00540</name>
</gene>
<dbReference type="AlphaFoldDB" id="A0A1F6VQA0"/>
<reference evidence="2 3" key="1">
    <citation type="journal article" date="2016" name="Nat. Commun.">
        <title>Thousands of microbial genomes shed light on interconnected biogeochemical processes in an aquifer system.</title>
        <authorList>
            <person name="Anantharaman K."/>
            <person name="Brown C.T."/>
            <person name="Hug L.A."/>
            <person name="Sharon I."/>
            <person name="Castelle C.J."/>
            <person name="Probst A.J."/>
            <person name="Thomas B.C."/>
            <person name="Singh A."/>
            <person name="Wilkins M.J."/>
            <person name="Karaoz U."/>
            <person name="Brodie E.L."/>
            <person name="Williams K.H."/>
            <person name="Hubbard S.S."/>
            <person name="Banfield J.F."/>
        </authorList>
    </citation>
    <scope>NUCLEOTIDE SEQUENCE [LARGE SCALE GENOMIC DNA]</scope>
</reference>
<feature type="transmembrane region" description="Helical" evidence="1">
    <location>
        <begin position="12"/>
        <end position="34"/>
    </location>
</feature>
<dbReference type="Proteomes" id="UP000179686">
    <property type="component" value="Unassembled WGS sequence"/>
</dbReference>
<dbReference type="NCBIfam" id="TIGR02532">
    <property type="entry name" value="IV_pilin_GFxxxE"/>
    <property type="match status" value="1"/>
</dbReference>
<evidence type="ECO:0000313" key="3">
    <source>
        <dbReference type="Proteomes" id="UP000179686"/>
    </source>
</evidence>
<dbReference type="InterPro" id="IPR012902">
    <property type="entry name" value="N_methyl_site"/>
</dbReference>
<evidence type="ECO:0008006" key="4">
    <source>
        <dbReference type="Google" id="ProtNLM"/>
    </source>
</evidence>
<protein>
    <recommendedName>
        <fullName evidence="4">Type II secretion system protein J</fullName>
    </recommendedName>
</protein>
<proteinExistence type="predicted"/>
<accession>A0A1F6VQA0</accession>
<sequence length="204" mass="22564">MFFKKDFKKAFTLIETLIAVAIFTVIIGIVSLFARDTIFYKEVFFDSLTASDDARHILQPIANEIRSASPSSLGSYPLETVSETILIFYTDIDDDGLKDRVKYYLNGDIFTKSVIKPTGNPLAYAVVNEKITPLINDVANAGVPIFTYYDTGYDGASAPMTQPVSIPAIRLIKINLVIDDNPTQPPAPFSVTTQVSLRNLKDNL</sequence>
<keyword evidence="1" id="KW-0472">Membrane</keyword>
<keyword evidence="1" id="KW-0812">Transmembrane</keyword>
<organism evidence="2 3">
    <name type="scientific">Candidatus Nomurabacteria bacterium RIFCSPHIGHO2_02_FULL_38_15</name>
    <dbReference type="NCBI Taxonomy" id="1801752"/>
    <lineage>
        <taxon>Bacteria</taxon>
        <taxon>Candidatus Nomuraibacteriota</taxon>
    </lineage>
</organism>
<dbReference type="EMBL" id="MFUC01000021">
    <property type="protein sequence ID" value="OGI71830.1"/>
    <property type="molecule type" value="Genomic_DNA"/>
</dbReference>
<dbReference type="STRING" id="1801752.A3J61_00540"/>
<evidence type="ECO:0000313" key="2">
    <source>
        <dbReference type="EMBL" id="OGI71830.1"/>
    </source>
</evidence>